<evidence type="ECO:0000256" key="1">
    <source>
        <dbReference type="SAM" id="MobiDB-lite"/>
    </source>
</evidence>
<dbReference type="InterPro" id="IPR036457">
    <property type="entry name" value="PPM-type-like_dom_sf"/>
</dbReference>
<feature type="compositionally biased region" description="Polar residues" evidence="1">
    <location>
        <begin position="7"/>
        <end position="16"/>
    </location>
</feature>
<organism evidence="3">
    <name type="scientific">Fibrocapsa japonica</name>
    <dbReference type="NCBI Taxonomy" id="94617"/>
    <lineage>
        <taxon>Eukaryota</taxon>
        <taxon>Sar</taxon>
        <taxon>Stramenopiles</taxon>
        <taxon>Ochrophyta</taxon>
        <taxon>Raphidophyceae</taxon>
        <taxon>Chattonellales</taxon>
        <taxon>Chattonellaceae</taxon>
        <taxon>Fibrocapsa</taxon>
    </lineage>
</organism>
<name>A0A7S2V0E9_9STRA</name>
<dbReference type="SUPFAM" id="SSF81606">
    <property type="entry name" value="PP2C-like"/>
    <property type="match status" value="1"/>
</dbReference>
<dbReference type="AlphaFoldDB" id="A0A7S2V0E9"/>
<dbReference type="InterPro" id="IPR001932">
    <property type="entry name" value="PPM-type_phosphatase-like_dom"/>
</dbReference>
<feature type="domain" description="PPM-type phosphatase" evidence="2">
    <location>
        <begin position="140"/>
        <end position="196"/>
    </location>
</feature>
<protein>
    <recommendedName>
        <fullName evidence="2">PPM-type phosphatase domain-containing protein</fullName>
    </recommendedName>
</protein>
<sequence length="225" mass="23764">MVRSRRNSSTISTPRPQKSVAAPPVDMNGGATNGGLTNGGAITADGIVEANGDRPNVGSSSPSNGEQRQRRSSMSVTFTSERRNSFCESYMATDKRGSFSIQHVANSSPLNNGVDPQFFKPPQQRSVSSSPLSFKGCFCSKVPRTGSPAFLLLASDGVWDVLSFKQAAVVVHKELIRNAIREGIVSDPLEFGAEDAPANPAEILANKSAAVGSTDDISAIVVCFE</sequence>
<feature type="compositionally biased region" description="Polar residues" evidence="1">
    <location>
        <begin position="57"/>
        <end position="79"/>
    </location>
</feature>
<dbReference type="Pfam" id="PF00481">
    <property type="entry name" value="PP2C"/>
    <property type="match status" value="1"/>
</dbReference>
<evidence type="ECO:0000259" key="2">
    <source>
        <dbReference type="Pfam" id="PF00481"/>
    </source>
</evidence>
<accession>A0A7S2V0E9</accession>
<proteinExistence type="predicted"/>
<dbReference type="EMBL" id="HBHR01014461">
    <property type="protein sequence ID" value="CAD9865764.1"/>
    <property type="molecule type" value="Transcribed_RNA"/>
</dbReference>
<evidence type="ECO:0000313" key="3">
    <source>
        <dbReference type="EMBL" id="CAD9865764.1"/>
    </source>
</evidence>
<dbReference type="Gene3D" id="3.60.40.10">
    <property type="entry name" value="PPM-type phosphatase domain"/>
    <property type="match status" value="1"/>
</dbReference>
<gene>
    <name evidence="3" type="ORF">FJAP1339_LOCUS7174</name>
</gene>
<reference evidence="3" key="1">
    <citation type="submission" date="2021-01" db="EMBL/GenBank/DDBJ databases">
        <authorList>
            <person name="Corre E."/>
            <person name="Pelletier E."/>
            <person name="Niang G."/>
            <person name="Scheremetjew M."/>
            <person name="Finn R."/>
            <person name="Kale V."/>
            <person name="Holt S."/>
            <person name="Cochrane G."/>
            <person name="Meng A."/>
            <person name="Brown T."/>
            <person name="Cohen L."/>
        </authorList>
    </citation>
    <scope>NUCLEOTIDE SEQUENCE</scope>
    <source>
        <strain evidence="3">CCMP1661</strain>
    </source>
</reference>
<feature type="region of interest" description="Disordered" evidence="1">
    <location>
        <begin position="1"/>
        <end position="80"/>
    </location>
</feature>